<dbReference type="PANTHER" id="PTHR39181:SF1">
    <property type="entry name" value="TYROSINE-PROTEIN PHOSPHATASE YWQE"/>
    <property type="match status" value="1"/>
</dbReference>
<evidence type="ECO:0000313" key="6">
    <source>
        <dbReference type="EMBL" id="HIX49588.1"/>
    </source>
</evidence>
<reference evidence="6" key="1">
    <citation type="journal article" date="2021" name="PeerJ">
        <title>Extensive microbial diversity within the chicken gut microbiome revealed by metagenomics and culture.</title>
        <authorList>
            <person name="Gilroy R."/>
            <person name="Ravi A."/>
            <person name="Getino M."/>
            <person name="Pursley I."/>
            <person name="Horton D.L."/>
            <person name="Alikhan N.F."/>
            <person name="Baker D."/>
            <person name="Gharbi K."/>
            <person name="Hall N."/>
            <person name="Watson M."/>
            <person name="Adriaenssens E.M."/>
            <person name="Foster-Nyarko E."/>
            <person name="Jarju S."/>
            <person name="Secka A."/>
            <person name="Antonio M."/>
            <person name="Oren A."/>
            <person name="Chaudhuri R.R."/>
            <person name="La Ragione R."/>
            <person name="Hildebrand F."/>
            <person name="Pallen M.J."/>
        </authorList>
    </citation>
    <scope>NUCLEOTIDE SEQUENCE</scope>
    <source>
        <strain evidence="6">ChiSjej5B23-15282</strain>
    </source>
</reference>
<gene>
    <name evidence="6" type="ORF">H9981_11375</name>
</gene>
<reference evidence="6" key="2">
    <citation type="submission" date="2021-04" db="EMBL/GenBank/DDBJ databases">
        <authorList>
            <person name="Gilroy R."/>
        </authorList>
    </citation>
    <scope>NUCLEOTIDE SEQUENCE</scope>
    <source>
        <strain evidence="6">ChiSjej5B23-15282</strain>
    </source>
</reference>
<evidence type="ECO:0000313" key="7">
    <source>
        <dbReference type="Proteomes" id="UP000824243"/>
    </source>
</evidence>
<keyword evidence="3" id="KW-0378">Hydrolase</keyword>
<dbReference type="EMBL" id="DXFA01000186">
    <property type="protein sequence ID" value="HIX49588.1"/>
    <property type="molecule type" value="Genomic_DNA"/>
</dbReference>
<name>A0A9D1VZV3_9FIRM</name>
<evidence type="ECO:0000256" key="5">
    <source>
        <dbReference type="ARBA" id="ARBA00051722"/>
    </source>
</evidence>
<dbReference type="AlphaFoldDB" id="A0A9D1VZV3"/>
<protein>
    <recommendedName>
        <fullName evidence="2">protein-tyrosine-phosphatase</fullName>
        <ecNumber evidence="2">3.1.3.48</ecNumber>
    </recommendedName>
</protein>
<evidence type="ECO:0000256" key="4">
    <source>
        <dbReference type="ARBA" id="ARBA00022912"/>
    </source>
</evidence>
<dbReference type="PIRSF" id="PIRSF016557">
    <property type="entry name" value="Caps_synth_CpsB"/>
    <property type="match status" value="1"/>
</dbReference>
<comment type="catalytic activity">
    <reaction evidence="5">
        <text>O-phospho-L-tyrosyl-[protein] + H2O = L-tyrosyl-[protein] + phosphate</text>
        <dbReference type="Rhea" id="RHEA:10684"/>
        <dbReference type="Rhea" id="RHEA-COMP:10136"/>
        <dbReference type="Rhea" id="RHEA-COMP:20101"/>
        <dbReference type="ChEBI" id="CHEBI:15377"/>
        <dbReference type="ChEBI" id="CHEBI:43474"/>
        <dbReference type="ChEBI" id="CHEBI:46858"/>
        <dbReference type="ChEBI" id="CHEBI:61978"/>
        <dbReference type="EC" id="3.1.3.48"/>
    </reaction>
</comment>
<dbReference type="GO" id="GO:0030145">
    <property type="term" value="F:manganese ion binding"/>
    <property type="evidence" value="ECO:0007669"/>
    <property type="project" value="InterPro"/>
</dbReference>
<dbReference type="Proteomes" id="UP000824243">
    <property type="component" value="Unassembled WGS sequence"/>
</dbReference>
<comment type="similarity">
    <text evidence="1">Belongs to the metallo-dependent hydrolases superfamily. CpsB/CapC family.</text>
</comment>
<keyword evidence="4" id="KW-0904">Protein phosphatase</keyword>
<dbReference type="GO" id="GO:0004725">
    <property type="term" value="F:protein tyrosine phosphatase activity"/>
    <property type="evidence" value="ECO:0007669"/>
    <property type="project" value="UniProtKB-EC"/>
</dbReference>
<dbReference type="Gene3D" id="3.20.20.140">
    <property type="entry name" value="Metal-dependent hydrolases"/>
    <property type="match status" value="1"/>
</dbReference>
<dbReference type="PANTHER" id="PTHR39181">
    <property type="entry name" value="TYROSINE-PROTEIN PHOSPHATASE YWQE"/>
    <property type="match status" value="1"/>
</dbReference>
<evidence type="ECO:0000256" key="2">
    <source>
        <dbReference type="ARBA" id="ARBA00013064"/>
    </source>
</evidence>
<dbReference type="Pfam" id="PF19567">
    <property type="entry name" value="CpsB_CapC"/>
    <property type="match status" value="1"/>
</dbReference>
<accession>A0A9D1VZV3</accession>
<dbReference type="InterPro" id="IPR016667">
    <property type="entry name" value="Caps_polysacc_synth_CpsB/CapC"/>
</dbReference>
<evidence type="ECO:0000256" key="1">
    <source>
        <dbReference type="ARBA" id="ARBA00005750"/>
    </source>
</evidence>
<proteinExistence type="inferred from homology"/>
<dbReference type="SUPFAM" id="SSF89550">
    <property type="entry name" value="PHP domain-like"/>
    <property type="match status" value="1"/>
</dbReference>
<evidence type="ECO:0000256" key="3">
    <source>
        <dbReference type="ARBA" id="ARBA00022801"/>
    </source>
</evidence>
<dbReference type="InterPro" id="IPR016195">
    <property type="entry name" value="Pol/histidinol_Pase-like"/>
</dbReference>
<sequence>MGNMAMEDKVMEAMEMKRKQRSRRIDLHMHILPGVDDGAETMEDAVEMAEISVRSGIGTVAATPHGDFSRWDAIEYIRLCFAKLDALRSELARRKIPLKVVGGMELLVNEALIKWARENRLPGINGSRWLLVEFYFDISLSRALRMADELAALGYRLILAHPERYGLARRSPEDLRAFYDRNIILQVNKGSILQEFGRKAFRAADWMLSAGIAGAVASDAHDPVLRTPDMEDAAEVLEMYYGRDAAEVLMERNPGRIVESAPGA</sequence>
<dbReference type="EC" id="3.1.3.48" evidence="2"/>
<comment type="caution">
    <text evidence="6">The sequence shown here is derived from an EMBL/GenBank/DDBJ whole genome shotgun (WGS) entry which is preliminary data.</text>
</comment>
<organism evidence="6 7">
    <name type="scientific">Candidatus Mediterraneibacter caccavium</name>
    <dbReference type="NCBI Taxonomy" id="2838661"/>
    <lineage>
        <taxon>Bacteria</taxon>
        <taxon>Bacillati</taxon>
        <taxon>Bacillota</taxon>
        <taxon>Clostridia</taxon>
        <taxon>Lachnospirales</taxon>
        <taxon>Lachnospiraceae</taxon>
        <taxon>Mediterraneibacter</taxon>
    </lineage>
</organism>